<dbReference type="EMBL" id="CM026425">
    <property type="protein sequence ID" value="KAG0576654.1"/>
    <property type="molecule type" value="Genomic_DNA"/>
</dbReference>
<evidence type="ECO:0000313" key="2">
    <source>
        <dbReference type="Proteomes" id="UP000822688"/>
    </source>
</evidence>
<evidence type="ECO:0000313" key="1">
    <source>
        <dbReference type="EMBL" id="KAG0576654.1"/>
    </source>
</evidence>
<protein>
    <submittedName>
        <fullName evidence="1">Uncharacterized protein</fullName>
    </submittedName>
</protein>
<name>A0A8T0HZQ9_CERPU</name>
<gene>
    <name evidence="1" type="ORF">KC19_5G096500</name>
</gene>
<dbReference type="AlphaFoldDB" id="A0A8T0HZQ9"/>
<accession>A0A8T0HZQ9</accession>
<organism evidence="1 2">
    <name type="scientific">Ceratodon purpureus</name>
    <name type="common">Fire moss</name>
    <name type="synonym">Dicranum purpureum</name>
    <dbReference type="NCBI Taxonomy" id="3225"/>
    <lineage>
        <taxon>Eukaryota</taxon>
        <taxon>Viridiplantae</taxon>
        <taxon>Streptophyta</taxon>
        <taxon>Embryophyta</taxon>
        <taxon>Bryophyta</taxon>
        <taxon>Bryophytina</taxon>
        <taxon>Bryopsida</taxon>
        <taxon>Dicranidae</taxon>
        <taxon>Pseudoditrichales</taxon>
        <taxon>Ditrichaceae</taxon>
        <taxon>Ceratodon</taxon>
    </lineage>
</organism>
<sequence>MHQSAVILKMKERLTISKQTCTIVEQLFVTTIQRIFRYVKHHHMSTPNQALLSTIHVTKDSQFMCCGFRHVFDQINLIERDSNITYSSYTSNKIYITHFNCSIK</sequence>
<dbReference type="Proteomes" id="UP000822688">
    <property type="component" value="Chromosome 5"/>
</dbReference>
<proteinExistence type="predicted"/>
<keyword evidence="2" id="KW-1185">Reference proteome</keyword>
<comment type="caution">
    <text evidence="1">The sequence shown here is derived from an EMBL/GenBank/DDBJ whole genome shotgun (WGS) entry which is preliminary data.</text>
</comment>
<reference evidence="1" key="1">
    <citation type="submission" date="2020-06" db="EMBL/GenBank/DDBJ databases">
        <title>WGS assembly of Ceratodon purpureus strain R40.</title>
        <authorList>
            <person name="Carey S.B."/>
            <person name="Jenkins J."/>
            <person name="Shu S."/>
            <person name="Lovell J.T."/>
            <person name="Sreedasyam A."/>
            <person name="Maumus F."/>
            <person name="Tiley G.P."/>
            <person name="Fernandez-Pozo N."/>
            <person name="Barry K."/>
            <person name="Chen C."/>
            <person name="Wang M."/>
            <person name="Lipzen A."/>
            <person name="Daum C."/>
            <person name="Saski C.A."/>
            <person name="Payton A.C."/>
            <person name="Mcbreen J.C."/>
            <person name="Conrad R.E."/>
            <person name="Kollar L.M."/>
            <person name="Olsson S."/>
            <person name="Huttunen S."/>
            <person name="Landis J.B."/>
            <person name="Wickett N.J."/>
            <person name="Johnson M.G."/>
            <person name="Rensing S.A."/>
            <person name="Grimwood J."/>
            <person name="Schmutz J."/>
            <person name="Mcdaniel S.F."/>
        </authorList>
    </citation>
    <scope>NUCLEOTIDE SEQUENCE</scope>
    <source>
        <strain evidence="1">R40</strain>
    </source>
</reference>